<dbReference type="InterPro" id="IPR023346">
    <property type="entry name" value="Lysozyme-like_dom_sf"/>
</dbReference>
<dbReference type="eggNOG" id="COG0741">
    <property type="taxonomic scope" value="Bacteria"/>
</dbReference>
<comment type="caution">
    <text evidence="6">The sequence shown here is derived from an EMBL/GenBank/DDBJ whole genome shotgun (WGS) entry which is preliminary data.</text>
</comment>
<feature type="signal peptide" evidence="4">
    <location>
        <begin position="1"/>
        <end position="26"/>
    </location>
</feature>
<organism evidence="6 7">
    <name type="scientific">Nitratireductor pacificus pht-3B</name>
    <dbReference type="NCBI Taxonomy" id="391937"/>
    <lineage>
        <taxon>Bacteria</taxon>
        <taxon>Pseudomonadati</taxon>
        <taxon>Pseudomonadota</taxon>
        <taxon>Alphaproteobacteria</taxon>
        <taxon>Hyphomicrobiales</taxon>
        <taxon>Phyllobacteriaceae</taxon>
        <taxon>Nitratireductor</taxon>
    </lineage>
</organism>
<evidence type="ECO:0000313" key="7">
    <source>
        <dbReference type="Proteomes" id="UP000006786"/>
    </source>
</evidence>
<dbReference type="STRING" id="391937.NA2_04052"/>
<dbReference type="GO" id="GO:0042597">
    <property type="term" value="C:periplasmic space"/>
    <property type="evidence" value="ECO:0007669"/>
    <property type="project" value="InterPro"/>
</dbReference>
<dbReference type="Proteomes" id="UP000006786">
    <property type="component" value="Unassembled WGS sequence"/>
</dbReference>
<comment type="similarity">
    <text evidence="1">Belongs to the transglycosylase Slt family.</text>
</comment>
<evidence type="ECO:0000313" key="6">
    <source>
        <dbReference type="EMBL" id="EKF20398.1"/>
    </source>
</evidence>
<evidence type="ECO:0000256" key="1">
    <source>
        <dbReference type="ARBA" id="ARBA00007734"/>
    </source>
</evidence>
<sequence>MKVRAALLPFLLALAPVCGLTQAAAAQDLPAVAPTPFARPNAVTAPEAAIDQVTRTATVRPTLPDGLDGRDAQAMLAGLDALSLGRLDEARHLRDGLPRKALERRLLSWAIAVSGLQGLTSAEIAATAEDLSGWPDIAGLRAHGERALYRENASPRTVLDIFAQRKPETYEGALALARAHLALGQQDQARAVLSPVWRQAKLSAAQETAFLREFGALIPAADHRFRMERMLYEDRVRSAERVAKLGNGEALAKAWAAVIRGGRDAPKLLDAVPKEQRSAGYLFARTRHLRRAGDYSEAAAVMLRAPRDAAALVDPDEWWIERRALSRELLDAGDAGTAYRVAAAHAAESPARAADAEFHAGWYALRHLDDAGRAATHFLRIAALSEGPISNARAYYWLGRAAEAGGPGDATQYYERAASFGAAFYGQLAAAKLGRSALAAAYPVPTDAERRRFSARETVRAIRLLEGTAHEWRAAALYRDLAGMLTNPGELALLAMMAERRGDHMLALRVGKIAAGRGMSIGSLAHPLGAIPSEASIPPDRKALAYAVARQETEFNGGAVSPAGARGLLQLMPATAREMARRSGLPYSRDRLTQDTAYNATLGSAYLDEQLERFAGSYVLTFAGYNAGPRRASDWVERYGDPRGQNIDAVVDWIERIPFAETRNYVQRVMENYQVYKMRLSGRVEIEADLAAGG</sequence>
<dbReference type="PANTHER" id="PTHR37423:SF2">
    <property type="entry name" value="MEMBRANE-BOUND LYTIC MUREIN TRANSGLYCOSYLASE C"/>
    <property type="match status" value="1"/>
</dbReference>
<protein>
    <submittedName>
        <fullName evidence="6">Lytic transglycosylase</fullName>
    </submittedName>
</protein>
<evidence type="ECO:0000259" key="5">
    <source>
        <dbReference type="Pfam" id="PF01464"/>
    </source>
</evidence>
<dbReference type="Pfam" id="PF01464">
    <property type="entry name" value="SLT"/>
    <property type="match status" value="1"/>
</dbReference>
<dbReference type="PANTHER" id="PTHR37423">
    <property type="entry name" value="SOLUBLE LYTIC MUREIN TRANSGLYCOSYLASE-RELATED"/>
    <property type="match status" value="1"/>
</dbReference>
<dbReference type="SUPFAM" id="SSF53955">
    <property type="entry name" value="Lysozyme-like"/>
    <property type="match status" value="1"/>
</dbReference>
<keyword evidence="3 4" id="KW-0732">Signal</keyword>
<feature type="domain" description="Transglycosylase SLT" evidence="5">
    <location>
        <begin position="541"/>
        <end position="644"/>
    </location>
</feature>
<evidence type="ECO:0000256" key="3">
    <source>
        <dbReference type="ARBA" id="ARBA00022729"/>
    </source>
</evidence>
<dbReference type="Gene3D" id="1.25.20.10">
    <property type="entry name" value="Bacterial muramidases"/>
    <property type="match status" value="1"/>
</dbReference>
<dbReference type="GO" id="GO:0004553">
    <property type="term" value="F:hydrolase activity, hydrolyzing O-glycosyl compounds"/>
    <property type="evidence" value="ECO:0007669"/>
    <property type="project" value="InterPro"/>
</dbReference>
<dbReference type="OrthoDB" id="9815002at2"/>
<dbReference type="InterPro" id="IPR008939">
    <property type="entry name" value="Lytic_TGlycosylase_superhlx_U"/>
</dbReference>
<dbReference type="AlphaFoldDB" id="K2N8G6"/>
<proteinExistence type="inferred from homology"/>
<reference evidence="6 7" key="1">
    <citation type="journal article" date="2012" name="J. Bacteriol.">
        <title>Genome Sequence of Nitratireductor pacificus Type Strain pht-3B.</title>
        <authorList>
            <person name="Lai Q."/>
            <person name="Li G."/>
            <person name="Shao Z."/>
        </authorList>
    </citation>
    <scope>NUCLEOTIDE SEQUENCE [LARGE SCALE GENOMIC DNA]</scope>
    <source>
        <strain evidence="7">pht-3B</strain>
    </source>
</reference>
<dbReference type="PATRIC" id="fig|391937.3.peg.839"/>
<name>K2N8G6_9HYPH</name>
<evidence type="ECO:0000256" key="4">
    <source>
        <dbReference type="SAM" id="SignalP"/>
    </source>
</evidence>
<evidence type="ECO:0000256" key="2">
    <source>
        <dbReference type="ARBA" id="ARBA00009387"/>
    </source>
</evidence>
<keyword evidence="7" id="KW-1185">Reference proteome</keyword>
<dbReference type="InterPro" id="IPR008258">
    <property type="entry name" value="Transglycosylase_SLT_dom_1"/>
</dbReference>
<gene>
    <name evidence="6" type="ORF">NA2_04052</name>
</gene>
<comment type="similarity">
    <text evidence="2">Belongs to the virb1 family.</text>
</comment>
<dbReference type="Gene3D" id="1.10.530.10">
    <property type="match status" value="1"/>
</dbReference>
<dbReference type="CDD" id="cd13401">
    <property type="entry name" value="Slt70-like"/>
    <property type="match status" value="1"/>
</dbReference>
<feature type="chain" id="PRO_5003864328" evidence="4">
    <location>
        <begin position="27"/>
        <end position="694"/>
    </location>
</feature>
<accession>K2N8G6</accession>
<dbReference type="RefSeq" id="WP_008594491.1">
    <property type="nucleotide sequence ID" value="NZ_AMRM01000003.1"/>
</dbReference>
<dbReference type="SUPFAM" id="SSF48435">
    <property type="entry name" value="Bacterial muramidases"/>
    <property type="match status" value="1"/>
</dbReference>
<dbReference type="EMBL" id="AMRM01000003">
    <property type="protein sequence ID" value="EKF20398.1"/>
    <property type="molecule type" value="Genomic_DNA"/>
</dbReference>